<evidence type="ECO:0000256" key="8">
    <source>
        <dbReference type="ARBA" id="ARBA00022840"/>
    </source>
</evidence>
<evidence type="ECO:0000256" key="1">
    <source>
        <dbReference type="ARBA" id="ARBA00004651"/>
    </source>
</evidence>
<evidence type="ECO:0000256" key="7">
    <source>
        <dbReference type="ARBA" id="ARBA00022741"/>
    </source>
</evidence>
<keyword evidence="5 14" id="KW-0812">Transmembrane</keyword>
<dbReference type="eggNOG" id="KOG0054">
    <property type="taxonomic scope" value="Eukaryota"/>
</dbReference>
<keyword evidence="10 14" id="KW-1133">Transmembrane helix</keyword>
<dbReference type="PROSITE" id="PS50893">
    <property type="entry name" value="ABC_TRANSPORTER_2"/>
    <property type="match status" value="2"/>
</dbReference>
<dbReference type="GO" id="GO:0015431">
    <property type="term" value="F:ABC-type glutathione S-conjugate transporter activity"/>
    <property type="evidence" value="ECO:0007669"/>
    <property type="project" value="UniProtKB-EC"/>
</dbReference>
<dbReference type="GO" id="GO:0005886">
    <property type="term" value="C:plasma membrane"/>
    <property type="evidence" value="ECO:0007669"/>
    <property type="project" value="UniProtKB-SubCell"/>
</dbReference>
<dbReference type="CDD" id="cd18603">
    <property type="entry name" value="ABC_6TM_MRP1_2_3_6_D2_like"/>
    <property type="match status" value="1"/>
</dbReference>
<keyword evidence="18" id="KW-1185">Reference proteome</keyword>
<gene>
    <name evidence="17" type="ORF">MDA_GLEAN10012918</name>
</gene>
<dbReference type="InterPro" id="IPR050173">
    <property type="entry name" value="ABC_transporter_C-like"/>
</dbReference>
<dbReference type="Pfam" id="PF00664">
    <property type="entry name" value="ABC_membrane"/>
    <property type="match status" value="2"/>
</dbReference>
<dbReference type="PANTHER" id="PTHR24223:SF339">
    <property type="entry name" value="ATP-BINDING CASSETTE SUB-FAMILY C MEMBER 6"/>
    <property type="match status" value="1"/>
</dbReference>
<dbReference type="InterPro" id="IPR017871">
    <property type="entry name" value="ABC_transporter-like_CS"/>
</dbReference>
<dbReference type="SMART" id="SM00382">
    <property type="entry name" value="AAA"/>
    <property type="match status" value="2"/>
</dbReference>
<evidence type="ECO:0000256" key="13">
    <source>
        <dbReference type="SAM" id="MobiDB-lite"/>
    </source>
</evidence>
<feature type="transmembrane region" description="Helical" evidence="14">
    <location>
        <begin position="95"/>
        <end position="115"/>
    </location>
</feature>
<feature type="transmembrane region" description="Helical" evidence="14">
    <location>
        <begin position="491"/>
        <end position="518"/>
    </location>
</feature>
<evidence type="ECO:0000256" key="5">
    <source>
        <dbReference type="ARBA" id="ARBA00022692"/>
    </source>
</evidence>
<dbReference type="PANTHER" id="PTHR24223">
    <property type="entry name" value="ATP-BINDING CASSETTE SUB-FAMILY C"/>
    <property type="match status" value="1"/>
</dbReference>
<dbReference type="CDD" id="cd03244">
    <property type="entry name" value="ABCC_MRP_domain2"/>
    <property type="match status" value="1"/>
</dbReference>
<organism evidence="17 18">
    <name type="scientific">Myotis davidii</name>
    <name type="common">David's myotis</name>
    <dbReference type="NCBI Taxonomy" id="225400"/>
    <lineage>
        <taxon>Eukaryota</taxon>
        <taxon>Metazoa</taxon>
        <taxon>Chordata</taxon>
        <taxon>Craniata</taxon>
        <taxon>Vertebrata</taxon>
        <taxon>Euteleostomi</taxon>
        <taxon>Mammalia</taxon>
        <taxon>Eutheria</taxon>
        <taxon>Laurasiatheria</taxon>
        <taxon>Chiroptera</taxon>
        <taxon>Yangochiroptera</taxon>
        <taxon>Vespertilionidae</taxon>
        <taxon>Myotis</taxon>
    </lineage>
</organism>
<dbReference type="Gene3D" id="3.40.50.300">
    <property type="entry name" value="P-loop containing nucleotide triphosphate hydrolases"/>
    <property type="match status" value="2"/>
</dbReference>
<feature type="transmembrane region" description="Helical" evidence="14">
    <location>
        <begin position="939"/>
        <end position="965"/>
    </location>
</feature>
<evidence type="ECO:0000259" key="16">
    <source>
        <dbReference type="PROSITE" id="PS50929"/>
    </source>
</evidence>
<comment type="catalytic activity">
    <reaction evidence="12">
        <text>an S-substituted glutathione(in) + ATP + H2O = an S-substituted glutathione(out) + ADP + phosphate + H(+)</text>
        <dbReference type="Rhea" id="RHEA:19121"/>
        <dbReference type="ChEBI" id="CHEBI:15377"/>
        <dbReference type="ChEBI" id="CHEBI:15378"/>
        <dbReference type="ChEBI" id="CHEBI:30616"/>
        <dbReference type="ChEBI" id="CHEBI:43474"/>
        <dbReference type="ChEBI" id="CHEBI:90779"/>
        <dbReference type="ChEBI" id="CHEBI:456216"/>
        <dbReference type="EC" id="7.6.2.3"/>
    </reaction>
    <physiologicalReaction direction="left-to-right" evidence="12">
        <dbReference type="Rhea" id="RHEA:19122"/>
    </physiologicalReaction>
</comment>
<protein>
    <submittedName>
        <fullName evidence="17">Multidrug resistance-associated protein 6</fullName>
    </submittedName>
</protein>
<evidence type="ECO:0000256" key="3">
    <source>
        <dbReference type="ARBA" id="ARBA00022448"/>
    </source>
</evidence>
<feature type="transmembrane region" description="Helical" evidence="14">
    <location>
        <begin position="412"/>
        <end position="430"/>
    </location>
</feature>
<feature type="transmembrane region" description="Helical" evidence="14">
    <location>
        <begin position="127"/>
        <end position="146"/>
    </location>
</feature>
<accession>L5M3Q8</accession>
<reference evidence="18" key="1">
    <citation type="journal article" date="2013" name="Science">
        <title>Comparative analysis of bat genomes provides insight into the evolution of flight and immunity.</title>
        <authorList>
            <person name="Zhang G."/>
            <person name="Cowled C."/>
            <person name="Shi Z."/>
            <person name="Huang Z."/>
            <person name="Bishop-Lilly K.A."/>
            <person name="Fang X."/>
            <person name="Wynne J.W."/>
            <person name="Xiong Z."/>
            <person name="Baker M.L."/>
            <person name="Zhao W."/>
            <person name="Tachedjian M."/>
            <person name="Zhu Y."/>
            <person name="Zhou P."/>
            <person name="Jiang X."/>
            <person name="Ng J."/>
            <person name="Yang L."/>
            <person name="Wu L."/>
            <person name="Xiao J."/>
            <person name="Feng Y."/>
            <person name="Chen Y."/>
            <person name="Sun X."/>
            <person name="Zhang Y."/>
            <person name="Marsh G.A."/>
            <person name="Crameri G."/>
            <person name="Broder C.C."/>
            <person name="Frey K.G."/>
            <person name="Wang L.F."/>
            <person name="Wang J."/>
        </authorList>
    </citation>
    <scope>NUCLEOTIDE SEQUENCE [LARGE SCALE GENOMIC DNA]</scope>
</reference>
<dbReference type="PROSITE" id="PS00211">
    <property type="entry name" value="ABC_TRANSPORTER_1"/>
    <property type="match status" value="2"/>
</dbReference>
<keyword evidence="7" id="KW-0547">Nucleotide-binding</keyword>
<feature type="region of interest" description="Disordered" evidence="13">
    <location>
        <begin position="822"/>
        <end position="853"/>
    </location>
</feature>
<proteinExistence type="inferred from homology"/>
<keyword evidence="6" id="KW-0677">Repeat</keyword>
<dbReference type="GO" id="GO:0016887">
    <property type="term" value="F:ATP hydrolysis activity"/>
    <property type="evidence" value="ECO:0007669"/>
    <property type="project" value="InterPro"/>
</dbReference>
<dbReference type="FunFam" id="1.20.1560.10:FF:000032">
    <property type="entry name" value="ATP-binding cassette sub-family C member 6"/>
    <property type="match status" value="1"/>
</dbReference>
<feature type="transmembrane region" description="Helical" evidence="14">
    <location>
        <begin position="267"/>
        <end position="288"/>
    </location>
</feature>
<dbReference type="InterPro" id="IPR003439">
    <property type="entry name" value="ABC_transporter-like_ATP-bd"/>
</dbReference>
<feature type="domain" description="ABC transporter" evidence="15">
    <location>
        <begin position="593"/>
        <end position="815"/>
    </location>
</feature>
<evidence type="ECO:0000256" key="2">
    <source>
        <dbReference type="ARBA" id="ARBA00009726"/>
    </source>
</evidence>
<keyword evidence="4" id="KW-1003">Cell membrane</keyword>
<evidence type="ECO:0000256" key="4">
    <source>
        <dbReference type="ARBA" id="ARBA00022475"/>
    </source>
</evidence>
<evidence type="ECO:0000256" key="10">
    <source>
        <dbReference type="ARBA" id="ARBA00022989"/>
    </source>
</evidence>
<dbReference type="SUPFAM" id="SSF52540">
    <property type="entry name" value="P-loop containing nucleoside triphosphate hydrolases"/>
    <property type="match status" value="2"/>
</dbReference>
<comment type="similarity">
    <text evidence="2">Belongs to the ABC transporter superfamily. ABCC family. Conjugate transporter (TC 3.A.1.208) subfamily.</text>
</comment>
<dbReference type="EMBL" id="KB104461">
    <property type="protein sequence ID" value="ELK33294.1"/>
    <property type="molecule type" value="Genomic_DNA"/>
</dbReference>
<dbReference type="Proteomes" id="UP000010556">
    <property type="component" value="Unassembled WGS sequence"/>
</dbReference>
<evidence type="ECO:0000256" key="9">
    <source>
        <dbReference type="ARBA" id="ARBA00022967"/>
    </source>
</evidence>
<evidence type="ECO:0000256" key="6">
    <source>
        <dbReference type="ARBA" id="ARBA00022737"/>
    </source>
</evidence>
<feature type="transmembrane region" description="Helical" evidence="14">
    <location>
        <begin position="63"/>
        <end position="83"/>
    </location>
</feature>
<feature type="transmembrane region" description="Helical" evidence="14">
    <location>
        <begin position="386"/>
        <end position="406"/>
    </location>
</feature>
<dbReference type="CDD" id="cd18595">
    <property type="entry name" value="ABC_6TM_MRP1_2_3_6_D1_like"/>
    <property type="match status" value="1"/>
</dbReference>
<feature type="transmembrane region" description="Helical" evidence="14">
    <location>
        <begin position="32"/>
        <end position="51"/>
    </location>
</feature>
<keyword evidence="9" id="KW-1278">Translocase</keyword>
<dbReference type="GO" id="GO:0005524">
    <property type="term" value="F:ATP binding"/>
    <property type="evidence" value="ECO:0007669"/>
    <property type="project" value="UniProtKB-KW"/>
</dbReference>
<name>L5M3Q8_MYODS</name>
<evidence type="ECO:0000313" key="17">
    <source>
        <dbReference type="EMBL" id="ELK33294.1"/>
    </source>
</evidence>
<dbReference type="Gene3D" id="1.20.1560.10">
    <property type="entry name" value="ABC transporter type 1, transmembrane domain"/>
    <property type="match status" value="2"/>
</dbReference>
<dbReference type="InterPro" id="IPR003593">
    <property type="entry name" value="AAA+_ATPase"/>
</dbReference>
<dbReference type="CDD" id="cd03250">
    <property type="entry name" value="ABCC_MRP_domain1"/>
    <property type="match status" value="1"/>
</dbReference>
<dbReference type="GO" id="GO:0015698">
    <property type="term" value="P:inorganic anion transport"/>
    <property type="evidence" value="ECO:0007669"/>
    <property type="project" value="UniProtKB-ARBA"/>
</dbReference>
<dbReference type="InterPro" id="IPR036640">
    <property type="entry name" value="ABC1_TM_sf"/>
</dbReference>
<dbReference type="SUPFAM" id="SSF90123">
    <property type="entry name" value="ABC transporter transmembrane region"/>
    <property type="match status" value="2"/>
</dbReference>
<sequence>MYLWALGPIYLLYIHRHGKGYLRMSSLFKTKMVLGFTLITLYTSSVSVTLWRIQQGVPQAPEFLIYPTVWLTTMILAVFLIHMERKKGVQASGVLFGYWLLCCLLPAISTAQQASQGGFQSDPFRHLSTYLCLSLMVAQFLLSCLADRPPFFPKEPQQSNPCPEAGASFPSKAMFWWVSGLVWRGYRRPLGPKDLWSVRRENSSEELVSQLEREWTRSRRAAQRHTAAAVFTRKKSLRRDGEPAEAEAFLQPRGSVRGPLLRAIWQVFRSTFLLGTLSLVISDIFRFTVPKLLSLFLEFIGDATAPAWKGYLIAVLMFLAACLQTLFEQQHMYRLKVLQIRLRTAITGLVYRKVLALSSGSRKTSAVGDVVNLVSVDVQRLTESGVYVNGLWLPLIWIIVCFVYLWQLLGPSALTAVTVFLSLLPLNFFITKKRNHYQEEQMRQKDSRARLTSCLLRNMRAVKCHGWEGAFLERVLRIRGQELGALRTSGLLFSVSLVSFQLSTFLVALVVFTVHTLVTEENAMDAEKAFVTLTVLNILNKAQAFLPFSIHSVVQSRVSFDRLAAFLCLEEADPEAVVWSPSRGSAREDCISVREGTFAWSQESPPCLHRINLRVPQGCLLAVVGPVGAGKSSLLSALLGELSKVEGTVNIKGPVAYMPQEAWVQNTSVVENVCFRQELDPSWLERVLEACALRPDVGSFPAGVHTQIGEQGMNLSGGQKQRVSLARAVYRKAAVYLLDDPLASLDAHVGQHIFNQVIGPNGLLQGTTRILVTHALQVLPQADWIVVLEEGAVAEMGSYQELLNRKGALDSLDLADTELATSIENPGGSAGGGRPMGGPERSMKSIPEDSTTLEAQTKVPLDDPEKAGLPAGGDSVQYGKVKAALYLSYIQAVDTPLCLYALFLFFCQQVASFCRGYWLSLWVDDPTVDGRQTQAALRGWVFGLLGCLQAIGLLASTATVLLGGIRASSRLFRRLLWDETDTIDVDIPDKLRSLLIYTFGLLEVTLVVTVATPLAAVAILPLLLLYTWFQSLYVATSCQLRRMESARHSFVCSHVAETFRGGAVVRAFRAQGPFVAQNNAYMDESQRVSFPRLVADRWLAANLELLGNGLVFAAATCAVLSKAHLSAGLVGFSVSAALQVTQTLQWAVRSWTDLESSIVSVERMQDYTQTPKEAPWTLPTCETQPPWPCGGQIEFRDLGLRHRPELPLAVRGVSFKIHAGEKVGIVGRTGAGKSTLAGGLLRLLEAAEGEVWIDGVPIAHVGLHTLRSRITIILQDPILFPGSLRRNLDMLQEHTDEAIWQALETVQLRALVASLPGQLQYECADQGDDLSLGQKQLLCLARALLRKTQILILDEATAAVDPGTELQMQAALESWFAHCTVLLIAHRLRSVMDCARVLVMDKGQVAESGSPAQLLAQKGLFYRLAQESGLV</sequence>
<dbReference type="InterPro" id="IPR011527">
    <property type="entry name" value="ABC1_TM_dom"/>
</dbReference>
<evidence type="ECO:0000259" key="15">
    <source>
        <dbReference type="PROSITE" id="PS50893"/>
    </source>
</evidence>
<dbReference type="Pfam" id="PF00005">
    <property type="entry name" value="ABC_tran"/>
    <property type="match status" value="2"/>
</dbReference>
<keyword evidence="11 14" id="KW-0472">Membrane</keyword>
<feature type="transmembrane region" description="Helical" evidence="14">
    <location>
        <begin position="1000"/>
        <end position="1029"/>
    </location>
</feature>
<dbReference type="FunFam" id="1.20.1560.10:FF:000375">
    <property type="entry name" value="Os04g0620066 protein"/>
    <property type="match status" value="1"/>
</dbReference>
<dbReference type="PROSITE" id="PS50929">
    <property type="entry name" value="ABC_TM1F"/>
    <property type="match status" value="2"/>
</dbReference>
<dbReference type="InterPro" id="IPR027417">
    <property type="entry name" value="P-loop_NTPase"/>
</dbReference>
<dbReference type="FunFam" id="3.40.50.300:FF:001147">
    <property type="entry name" value="multidrug resistance-associated protein 6 isoform X1"/>
    <property type="match status" value="1"/>
</dbReference>
<feature type="transmembrane region" description="Helical" evidence="14">
    <location>
        <begin position="308"/>
        <end position="327"/>
    </location>
</feature>
<evidence type="ECO:0000256" key="11">
    <source>
        <dbReference type="ARBA" id="ARBA00023136"/>
    </source>
</evidence>
<comment type="subcellular location">
    <subcellularLocation>
        <location evidence="1">Cell membrane</location>
        <topology evidence="1">Multi-pass membrane protein</topology>
    </subcellularLocation>
</comment>
<evidence type="ECO:0000256" key="14">
    <source>
        <dbReference type="SAM" id="Phobius"/>
    </source>
</evidence>
<feature type="domain" description="ABC transporter" evidence="15">
    <location>
        <begin position="1193"/>
        <end position="1427"/>
    </location>
</feature>
<keyword evidence="8" id="KW-0067">ATP-binding</keyword>
<feature type="domain" description="ABC transmembrane type-1" evidence="16">
    <location>
        <begin position="901"/>
        <end position="1156"/>
    </location>
</feature>
<evidence type="ECO:0000313" key="18">
    <source>
        <dbReference type="Proteomes" id="UP000010556"/>
    </source>
</evidence>
<evidence type="ECO:0000256" key="12">
    <source>
        <dbReference type="ARBA" id="ARBA00048007"/>
    </source>
</evidence>
<dbReference type="FunFam" id="3.40.50.300:FF:000450">
    <property type="entry name" value="ABC transporter C family member 2"/>
    <property type="match status" value="1"/>
</dbReference>
<feature type="domain" description="ABC transmembrane type-1" evidence="16">
    <location>
        <begin position="273"/>
        <end position="555"/>
    </location>
</feature>
<keyword evidence="3" id="KW-0813">Transport</keyword>